<reference evidence="1" key="1">
    <citation type="submission" date="2019-04" db="EMBL/GenBank/DDBJ databases">
        <title>Microbes associate with the intestines of laboratory mice.</title>
        <authorList>
            <person name="Navarre W."/>
            <person name="Wong E."/>
            <person name="Huang K."/>
            <person name="Tropini C."/>
            <person name="Ng K."/>
            <person name="Yu B."/>
        </authorList>
    </citation>
    <scope>NUCLEOTIDE SEQUENCE</scope>
    <source>
        <strain evidence="1">NM04_E33</strain>
    </source>
</reference>
<proteinExistence type="predicted"/>
<protein>
    <submittedName>
        <fullName evidence="1">Uncharacterized protein</fullName>
    </submittedName>
</protein>
<dbReference type="EMBL" id="SRYB01000013">
    <property type="protein sequence ID" value="TGY78463.1"/>
    <property type="molecule type" value="Genomic_DNA"/>
</dbReference>
<keyword evidence="2" id="KW-1185">Reference proteome</keyword>
<gene>
    <name evidence="1" type="ORF">E5331_10250</name>
</gene>
<name>A0AC61RG98_9BACT</name>
<accession>A0AC61RG98</accession>
<evidence type="ECO:0000313" key="2">
    <source>
        <dbReference type="Proteomes" id="UP000306319"/>
    </source>
</evidence>
<organism evidence="1 2">
    <name type="scientific">Lepagella muris</name>
    <dbReference type="NCBI Taxonomy" id="3032870"/>
    <lineage>
        <taxon>Bacteria</taxon>
        <taxon>Pseudomonadati</taxon>
        <taxon>Bacteroidota</taxon>
        <taxon>Bacteroidia</taxon>
        <taxon>Bacteroidales</taxon>
        <taxon>Muribaculaceae</taxon>
        <taxon>Lepagella</taxon>
    </lineage>
</organism>
<comment type="caution">
    <text evidence="1">The sequence shown here is derived from an EMBL/GenBank/DDBJ whole genome shotgun (WGS) entry which is preliminary data.</text>
</comment>
<sequence>MALPQIVIPVLTGEAAERFNRLATEAAKQRGVQYDPKAKERVRKVLERSRQNGYFLDGIPD</sequence>
<dbReference type="Proteomes" id="UP000306319">
    <property type="component" value="Unassembled WGS sequence"/>
</dbReference>
<evidence type="ECO:0000313" key="1">
    <source>
        <dbReference type="EMBL" id="TGY78463.1"/>
    </source>
</evidence>